<dbReference type="InterPro" id="IPR052194">
    <property type="entry name" value="MESH1"/>
</dbReference>
<dbReference type="PANTHER" id="PTHR46246">
    <property type="entry name" value="GUANOSINE-3',5'-BIS(DIPHOSPHATE) 3'-PYROPHOSPHOHYDROLASE MESH1"/>
    <property type="match status" value="1"/>
</dbReference>
<gene>
    <name evidence="3" type="ORF">EDC52_105122</name>
</gene>
<comment type="caution">
    <text evidence="3">The sequence shown here is derived from an EMBL/GenBank/DDBJ whole genome shotgun (WGS) entry which is preliminary data.</text>
</comment>
<dbReference type="GO" id="GO:0008893">
    <property type="term" value="F:guanosine-3',5'-bis(diphosphate) 3'-diphosphatase activity"/>
    <property type="evidence" value="ECO:0007669"/>
    <property type="project" value="TreeGrafter"/>
</dbReference>
<dbReference type="InterPro" id="IPR003607">
    <property type="entry name" value="HD/PDEase_dom"/>
</dbReference>
<name>A0A4R3YSQ7_9GAMM</name>
<accession>A0A4R3YSQ7</accession>
<dbReference type="SUPFAM" id="SSF109604">
    <property type="entry name" value="HD-domain/PDEase-like"/>
    <property type="match status" value="1"/>
</dbReference>
<keyword evidence="4" id="KW-1185">Reference proteome</keyword>
<dbReference type="Gene3D" id="1.10.3210.10">
    <property type="entry name" value="Hypothetical protein af1432"/>
    <property type="match status" value="1"/>
</dbReference>
<dbReference type="OrthoDB" id="9802385at2"/>
<dbReference type="SMART" id="SM00471">
    <property type="entry name" value="HDc"/>
    <property type="match status" value="1"/>
</dbReference>
<evidence type="ECO:0000256" key="1">
    <source>
        <dbReference type="SAM" id="MobiDB-lite"/>
    </source>
</evidence>
<evidence type="ECO:0000259" key="2">
    <source>
        <dbReference type="SMART" id="SM00471"/>
    </source>
</evidence>
<proteinExistence type="predicted"/>
<organism evidence="3 4">
    <name type="scientific">Biostraticola tofi</name>
    <dbReference type="NCBI Taxonomy" id="466109"/>
    <lineage>
        <taxon>Bacteria</taxon>
        <taxon>Pseudomonadati</taxon>
        <taxon>Pseudomonadota</taxon>
        <taxon>Gammaproteobacteria</taxon>
        <taxon>Enterobacterales</taxon>
        <taxon>Bruguierivoracaceae</taxon>
        <taxon>Biostraticola</taxon>
    </lineage>
</organism>
<dbReference type="RefSeq" id="WP_131865624.1">
    <property type="nucleotide sequence ID" value="NZ_SMCR01000005.1"/>
</dbReference>
<dbReference type="Proteomes" id="UP000295719">
    <property type="component" value="Unassembled WGS sequence"/>
</dbReference>
<protein>
    <submittedName>
        <fullName evidence="3">HD domain-containing protein</fullName>
    </submittedName>
</protein>
<dbReference type="AlphaFoldDB" id="A0A4R3YSQ7"/>
<feature type="region of interest" description="Disordered" evidence="1">
    <location>
        <begin position="1"/>
        <end position="20"/>
    </location>
</feature>
<feature type="domain" description="HD/PDEase" evidence="2">
    <location>
        <begin position="26"/>
        <end position="135"/>
    </location>
</feature>
<dbReference type="Pfam" id="PF13328">
    <property type="entry name" value="HD_4"/>
    <property type="match status" value="1"/>
</dbReference>
<dbReference type="EMBL" id="SMCR01000005">
    <property type="protein sequence ID" value="TCV95520.1"/>
    <property type="molecule type" value="Genomic_DNA"/>
</dbReference>
<evidence type="ECO:0000313" key="3">
    <source>
        <dbReference type="EMBL" id="TCV95520.1"/>
    </source>
</evidence>
<reference evidence="3 4" key="1">
    <citation type="submission" date="2019-03" db="EMBL/GenBank/DDBJ databases">
        <title>Genomic Encyclopedia of Type Strains, Phase IV (KMG-IV): sequencing the most valuable type-strain genomes for metagenomic binning, comparative biology and taxonomic classification.</title>
        <authorList>
            <person name="Goeker M."/>
        </authorList>
    </citation>
    <scope>NUCLEOTIDE SEQUENCE [LARGE SCALE GENOMIC DNA]</scope>
    <source>
        <strain evidence="3 4">DSM 19580</strain>
    </source>
</reference>
<evidence type="ECO:0000313" key="4">
    <source>
        <dbReference type="Proteomes" id="UP000295719"/>
    </source>
</evidence>
<dbReference type="PANTHER" id="PTHR46246:SF1">
    <property type="entry name" value="GUANOSINE-3',5'-BIS(DIPHOSPHATE) 3'-PYROPHOSPHOHYDROLASE MESH1"/>
    <property type="match status" value="1"/>
</dbReference>
<sequence length="203" mass="23162">MHSLENRARRFASHAHASRDQRRKYTLEPYIIHPAAVVERVRSVSHSEDMLAAAWLHDTVEDTDVTLKDIDQRFGRAVAELVEMLTTPATPADCPRIEKTRAALLHMACASSHAKTIKLADIIDNTCSIITYDAQFARYYLVEKKLQIEVLTEGDPHLWRQARDILDAGLLTLQQEPHRVSQDWLSRLTAEYRDGYSQRTAKG</sequence>